<evidence type="ECO:0000256" key="4">
    <source>
        <dbReference type="ARBA" id="ARBA00022837"/>
    </source>
</evidence>
<protein>
    <recommendedName>
        <fullName evidence="6">Sulfatase N-terminal domain-containing protein</fullName>
    </recommendedName>
</protein>
<reference evidence="7" key="2">
    <citation type="submission" date="2024-10" db="UniProtKB">
        <authorList>
            <consortium name="EnsemblProtists"/>
        </authorList>
    </citation>
    <scope>IDENTIFICATION</scope>
</reference>
<dbReference type="InterPro" id="IPR000917">
    <property type="entry name" value="Sulfatase_N"/>
</dbReference>
<dbReference type="AlphaFoldDB" id="A0A0D3L0T8"/>
<dbReference type="SUPFAM" id="SSF53649">
    <property type="entry name" value="Alkaline phosphatase-like"/>
    <property type="match status" value="2"/>
</dbReference>
<feature type="domain" description="Sulfatase N-terminal" evidence="6">
    <location>
        <begin position="20"/>
        <end position="132"/>
    </location>
</feature>
<evidence type="ECO:0000256" key="2">
    <source>
        <dbReference type="ARBA" id="ARBA00022723"/>
    </source>
</evidence>
<sequence>MLTSYLAAAAAAAPDGGPRPNFMIILADDLGFDLAAAYGHPLSVTPHLDRLARSSFVSTGHHAGGATCAPSRAALMTGRNTMAFPNERNNGIGELPTVTDLLKHQGYETGHFGKWHLEKAAAVGAYGMQTVGGAGSRRRRKGHRQELSLANLTAAERARLKEQADEAEQEARRKEEEAPAPTPLCARAAAADRGADRARLWPAMFQAALLCPPASAEARRRHAEAVEAAEAADARDGKELKAAAKAAKAAKAAGNRSREKVHYTLGATPSTKTTPSFCSRAPTSKRSPRDSDVVGAAVAWLRARAGSRPFYANVWLHAPHAPVSLVEAVGRPLCEMLGGTAASVLGATPFGHLLAPRAVDWSAFGRPMGVKLAAARRAAAEGGHPIPEGGLEQALAEYLATVWVVDFQIGNLLSVLDDELGLGAQTFVVVSADHGPERPWPFGVTDAELNNMGLAAAGASGDKHTILEGGLLGNLVVHAAAYKLWAIAAATASPVAGRPGRAASRSKSHRLKQRLTVTHGGAQMHWLLFNLSADAAEARTAPLLLSSGSEARRVAVRLYSHLDAWLRENAELQPEKSTRERELRAFRELPSLVAAAAKKATPAAARRQAGGAGGAGPLLSAVSLDDLTFA</sequence>
<name>A0A0D3L0T8_EMIH1</name>
<dbReference type="RefSeq" id="XP_005794052.1">
    <property type="nucleotide sequence ID" value="XM_005793995.1"/>
</dbReference>
<proteinExistence type="inferred from homology"/>
<dbReference type="Pfam" id="PF00884">
    <property type="entry name" value="Sulfatase"/>
    <property type="match status" value="1"/>
</dbReference>
<dbReference type="PANTHER" id="PTHR42693">
    <property type="entry name" value="ARYLSULFATASE FAMILY MEMBER"/>
    <property type="match status" value="1"/>
</dbReference>
<feature type="region of interest" description="Disordered" evidence="5">
    <location>
        <begin position="132"/>
        <end position="184"/>
    </location>
</feature>
<dbReference type="eggNOG" id="KOG3867">
    <property type="taxonomic scope" value="Eukaryota"/>
</dbReference>
<dbReference type="PaxDb" id="2903-EOD41623"/>
<evidence type="ECO:0000313" key="7">
    <source>
        <dbReference type="EnsemblProtists" id="EOD41623"/>
    </source>
</evidence>
<dbReference type="GeneID" id="17286893"/>
<dbReference type="PROSITE" id="PS00523">
    <property type="entry name" value="SULFATASE_1"/>
    <property type="match status" value="1"/>
</dbReference>
<evidence type="ECO:0000313" key="8">
    <source>
        <dbReference type="Proteomes" id="UP000013827"/>
    </source>
</evidence>
<evidence type="ECO:0000256" key="5">
    <source>
        <dbReference type="SAM" id="MobiDB-lite"/>
    </source>
</evidence>
<dbReference type="GO" id="GO:0046872">
    <property type="term" value="F:metal ion binding"/>
    <property type="evidence" value="ECO:0007669"/>
    <property type="project" value="UniProtKB-KW"/>
</dbReference>
<dbReference type="GO" id="GO:0004065">
    <property type="term" value="F:arylsulfatase activity"/>
    <property type="evidence" value="ECO:0007669"/>
    <property type="project" value="TreeGrafter"/>
</dbReference>
<keyword evidence="4" id="KW-0106">Calcium</keyword>
<feature type="compositionally biased region" description="Basic and acidic residues" evidence="5">
    <location>
        <begin position="156"/>
        <end position="177"/>
    </location>
</feature>
<keyword evidence="2" id="KW-0479">Metal-binding</keyword>
<dbReference type="PANTHER" id="PTHR42693:SF53">
    <property type="entry name" value="ENDO-4-O-SULFATASE"/>
    <property type="match status" value="1"/>
</dbReference>
<feature type="compositionally biased region" description="Polar residues" evidence="5">
    <location>
        <begin position="267"/>
        <end position="285"/>
    </location>
</feature>
<evidence type="ECO:0000259" key="6">
    <source>
        <dbReference type="Pfam" id="PF00884"/>
    </source>
</evidence>
<dbReference type="InterPro" id="IPR017850">
    <property type="entry name" value="Alkaline_phosphatase_core_sf"/>
</dbReference>
<reference evidence="8" key="1">
    <citation type="journal article" date="2013" name="Nature">
        <title>Pan genome of the phytoplankton Emiliania underpins its global distribution.</title>
        <authorList>
            <person name="Read B.A."/>
            <person name="Kegel J."/>
            <person name="Klute M.J."/>
            <person name="Kuo A."/>
            <person name="Lefebvre S.C."/>
            <person name="Maumus F."/>
            <person name="Mayer C."/>
            <person name="Miller J."/>
            <person name="Monier A."/>
            <person name="Salamov A."/>
            <person name="Young J."/>
            <person name="Aguilar M."/>
            <person name="Claverie J.M."/>
            <person name="Frickenhaus S."/>
            <person name="Gonzalez K."/>
            <person name="Herman E.K."/>
            <person name="Lin Y.C."/>
            <person name="Napier J."/>
            <person name="Ogata H."/>
            <person name="Sarno A.F."/>
            <person name="Shmutz J."/>
            <person name="Schroeder D."/>
            <person name="de Vargas C."/>
            <person name="Verret F."/>
            <person name="von Dassow P."/>
            <person name="Valentin K."/>
            <person name="Van de Peer Y."/>
            <person name="Wheeler G."/>
            <person name="Dacks J.B."/>
            <person name="Delwiche C.F."/>
            <person name="Dyhrman S.T."/>
            <person name="Glockner G."/>
            <person name="John U."/>
            <person name="Richards T."/>
            <person name="Worden A.Z."/>
            <person name="Zhang X."/>
            <person name="Grigoriev I.V."/>
            <person name="Allen A.E."/>
            <person name="Bidle K."/>
            <person name="Borodovsky M."/>
            <person name="Bowler C."/>
            <person name="Brownlee C."/>
            <person name="Cock J.M."/>
            <person name="Elias M."/>
            <person name="Gladyshev V.N."/>
            <person name="Groth M."/>
            <person name="Guda C."/>
            <person name="Hadaegh A."/>
            <person name="Iglesias-Rodriguez M.D."/>
            <person name="Jenkins J."/>
            <person name="Jones B.M."/>
            <person name="Lawson T."/>
            <person name="Leese F."/>
            <person name="Lindquist E."/>
            <person name="Lobanov A."/>
            <person name="Lomsadze A."/>
            <person name="Malik S.B."/>
            <person name="Marsh M.E."/>
            <person name="Mackinder L."/>
            <person name="Mock T."/>
            <person name="Mueller-Roeber B."/>
            <person name="Pagarete A."/>
            <person name="Parker M."/>
            <person name="Probert I."/>
            <person name="Quesneville H."/>
            <person name="Raines C."/>
            <person name="Rensing S.A."/>
            <person name="Riano-Pachon D.M."/>
            <person name="Richier S."/>
            <person name="Rokitta S."/>
            <person name="Shiraiwa Y."/>
            <person name="Soanes D.M."/>
            <person name="van der Giezen M."/>
            <person name="Wahlund T.M."/>
            <person name="Williams B."/>
            <person name="Wilson W."/>
            <person name="Wolfe G."/>
            <person name="Wurch L.L."/>
        </authorList>
    </citation>
    <scope>NUCLEOTIDE SEQUENCE</scope>
</reference>
<dbReference type="HOGENOM" id="CLU_434411_0_0_1"/>
<evidence type="ECO:0000256" key="3">
    <source>
        <dbReference type="ARBA" id="ARBA00022801"/>
    </source>
</evidence>
<dbReference type="Gene3D" id="3.40.720.10">
    <property type="entry name" value="Alkaline Phosphatase, subunit A"/>
    <property type="match status" value="2"/>
</dbReference>
<dbReference type="Proteomes" id="UP000013827">
    <property type="component" value="Unassembled WGS sequence"/>
</dbReference>
<dbReference type="InterPro" id="IPR024607">
    <property type="entry name" value="Sulfatase_CS"/>
</dbReference>
<dbReference type="InterPro" id="IPR050738">
    <property type="entry name" value="Sulfatase"/>
</dbReference>
<keyword evidence="8" id="KW-1185">Reference proteome</keyword>
<keyword evidence="3" id="KW-0378">Hydrolase</keyword>
<evidence type="ECO:0000256" key="1">
    <source>
        <dbReference type="ARBA" id="ARBA00008779"/>
    </source>
</evidence>
<comment type="similarity">
    <text evidence="1">Belongs to the sulfatase family.</text>
</comment>
<feature type="region of interest" description="Disordered" evidence="5">
    <location>
        <begin position="266"/>
        <end position="290"/>
    </location>
</feature>
<dbReference type="KEGG" id="ehx:EMIHUDRAFT_447405"/>
<organism evidence="7 8">
    <name type="scientific">Emiliania huxleyi (strain CCMP1516)</name>
    <dbReference type="NCBI Taxonomy" id="280463"/>
    <lineage>
        <taxon>Eukaryota</taxon>
        <taxon>Haptista</taxon>
        <taxon>Haptophyta</taxon>
        <taxon>Prymnesiophyceae</taxon>
        <taxon>Isochrysidales</taxon>
        <taxon>Noelaerhabdaceae</taxon>
        <taxon>Emiliania</taxon>
    </lineage>
</organism>
<dbReference type="EnsemblProtists" id="EOD41623">
    <property type="protein sequence ID" value="EOD41623"/>
    <property type="gene ID" value="EMIHUDRAFT_447405"/>
</dbReference>
<accession>A0A0D3L0T8</accession>